<reference evidence="2 3" key="1">
    <citation type="submission" date="2020-12" db="EMBL/GenBank/DDBJ databases">
        <title>Revised draft genomes of Rhodomicrobium vannielii ATCC 17100 and Rhodomicrobium udaipurense JA643.</title>
        <authorList>
            <person name="Conners E.M."/>
            <person name="Davenport E.J."/>
            <person name="Bose A."/>
        </authorList>
    </citation>
    <scope>NUCLEOTIDE SEQUENCE [LARGE SCALE GENOMIC DNA]</scope>
    <source>
        <strain evidence="2 3">JA643</strain>
    </source>
</reference>
<gene>
    <name evidence="2" type="ORF">JDN41_06390</name>
</gene>
<dbReference type="EMBL" id="JAEMUK010000011">
    <property type="protein sequence ID" value="MBJ7543183.1"/>
    <property type="molecule type" value="Genomic_DNA"/>
</dbReference>
<sequence>MKLLLKRASAGWNDLPQLIRFLGLNAGIGILAGWLLLVLILVTDVNGVGTLIATSETPLVPIGMLMAGFAITFGSAAAGAAVMMMAHDRDDG</sequence>
<evidence type="ECO:0000313" key="3">
    <source>
        <dbReference type="Proteomes" id="UP000623250"/>
    </source>
</evidence>
<comment type="caution">
    <text evidence="2">The sequence shown here is derived from an EMBL/GenBank/DDBJ whole genome shotgun (WGS) entry which is preliminary data.</text>
</comment>
<dbReference type="Proteomes" id="UP000623250">
    <property type="component" value="Unassembled WGS sequence"/>
</dbReference>
<feature type="transmembrane region" description="Helical" evidence="1">
    <location>
        <begin position="21"/>
        <end position="42"/>
    </location>
</feature>
<accession>A0A8I1G9U2</accession>
<evidence type="ECO:0000256" key="1">
    <source>
        <dbReference type="SAM" id="Phobius"/>
    </source>
</evidence>
<keyword evidence="3" id="KW-1185">Reference proteome</keyword>
<protein>
    <submittedName>
        <fullName evidence="2">Uncharacterized protein</fullName>
    </submittedName>
</protein>
<organism evidence="2 3">
    <name type="scientific">Rhodomicrobium udaipurense</name>
    <dbReference type="NCBI Taxonomy" id="1202716"/>
    <lineage>
        <taxon>Bacteria</taxon>
        <taxon>Pseudomonadati</taxon>
        <taxon>Pseudomonadota</taxon>
        <taxon>Alphaproteobacteria</taxon>
        <taxon>Hyphomicrobiales</taxon>
        <taxon>Hyphomicrobiaceae</taxon>
        <taxon>Rhodomicrobium</taxon>
    </lineage>
</organism>
<dbReference type="RefSeq" id="WP_155955046.1">
    <property type="nucleotide sequence ID" value="NZ_JAEMUK010000011.1"/>
</dbReference>
<keyword evidence="1" id="KW-1133">Transmembrane helix</keyword>
<name>A0A8I1G9U2_9HYPH</name>
<dbReference type="AlphaFoldDB" id="A0A8I1G9U2"/>
<keyword evidence="1" id="KW-0472">Membrane</keyword>
<keyword evidence="1" id="KW-0812">Transmembrane</keyword>
<feature type="transmembrane region" description="Helical" evidence="1">
    <location>
        <begin position="62"/>
        <end position="86"/>
    </location>
</feature>
<evidence type="ECO:0000313" key="2">
    <source>
        <dbReference type="EMBL" id="MBJ7543183.1"/>
    </source>
</evidence>
<proteinExistence type="predicted"/>